<reference evidence="7 8" key="1">
    <citation type="submission" date="2017-05" db="EMBL/GenBank/DDBJ databases">
        <title>Host range expansion of the Methanosphaera genus to humans and monogastric animals involves recent and extensive reduction in genome content.</title>
        <authorList>
            <person name="Hoedt E.C."/>
            <person name="Volmer J.G."/>
            <person name="Parks D.H."/>
            <person name="Rosewarne C.P."/>
            <person name="Denman S.E."/>
            <person name="Mcsweeney C.S."/>
            <person name="O Cuiv P."/>
            <person name="Hugenholtz P."/>
            <person name="Tyson G.W."/>
            <person name="Morrison M."/>
        </authorList>
    </citation>
    <scope>NUCLEOTIDE SEQUENCE [LARGE SCALE GENOMIC DNA]</scope>
    <source>
        <strain evidence="7 8">PA5</strain>
    </source>
</reference>
<evidence type="ECO:0000313" key="7">
    <source>
        <dbReference type="EMBL" id="RAP03224.1"/>
    </source>
</evidence>
<keyword evidence="2" id="KW-0813">Transport</keyword>
<feature type="transmembrane region" description="Helical" evidence="6">
    <location>
        <begin position="359"/>
        <end position="383"/>
    </location>
</feature>
<dbReference type="PANTHER" id="PTHR42948">
    <property type="entry name" value="TRANSPORTER"/>
    <property type="match status" value="1"/>
</dbReference>
<dbReference type="EMBL" id="NGJK01000032">
    <property type="protein sequence ID" value="RAP03224.1"/>
    <property type="molecule type" value="Genomic_DNA"/>
</dbReference>
<evidence type="ECO:0000256" key="1">
    <source>
        <dbReference type="ARBA" id="ARBA00004141"/>
    </source>
</evidence>
<feature type="transmembrane region" description="Helical" evidence="6">
    <location>
        <begin position="316"/>
        <end position="338"/>
    </location>
</feature>
<keyword evidence="5 6" id="KW-0472">Membrane</keyword>
<dbReference type="NCBIfam" id="NF037979">
    <property type="entry name" value="Na_transp"/>
    <property type="match status" value="1"/>
</dbReference>
<dbReference type="AlphaFoldDB" id="A0A328Q2E5"/>
<dbReference type="SUPFAM" id="SSF161070">
    <property type="entry name" value="SNF-like"/>
    <property type="match status" value="1"/>
</dbReference>
<dbReference type="GO" id="GO:0016020">
    <property type="term" value="C:membrane"/>
    <property type="evidence" value="ECO:0007669"/>
    <property type="project" value="UniProtKB-SubCell"/>
</dbReference>
<feature type="transmembrane region" description="Helical" evidence="6">
    <location>
        <begin position="186"/>
        <end position="211"/>
    </location>
</feature>
<feature type="transmembrane region" description="Helical" evidence="6">
    <location>
        <begin position="145"/>
        <end position="166"/>
    </location>
</feature>
<feature type="transmembrane region" description="Helical" evidence="6">
    <location>
        <begin position="45"/>
        <end position="67"/>
    </location>
</feature>
<proteinExistence type="predicted"/>
<dbReference type="PROSITE" id="PS50267">
    <property type="entry name" value="NA_NEUROTRAN_SYMP_3"/>
    <property type="match status" value="1"/>
</dbReference>
<gene>
    <name evidence="7" type="ORF">CA615_03355</name>
</gene>
<feature type="transmembrane region" description="Helical" evidence="6">
    <location>
        <begin position="389"/>
        <end position="411"/>
    </location>
</feature>
<evidence type="ECO:0000256" key="6">
    <source>
        <dbReference type="SAM" id="Phobius"/>
    </source>
</evidence>
<evidence type="ECO:0000256" key="3">
    <source>
        <dbReference type="ARBA" id="ARBA00022692"/>
    </source>
</evidence>
<sequence length="491" mass="54488">MSQKSSSPRWESNISFILAMIGSAVGLGNIWRYPYVAYTNGGGAFILPYIISIICLGIPLLFIEYGTGYKFKSGMSKILRKINTKYEYIGWFIQTSTFFILTYYVCVVAWNLLYVPLSFFKGWGSNPDNFLNTVILESTTDVSGLFHIAIYVLIALTIVWIILWYISHHDINKGIGKFNKILTPSLFIIMIIIVAFALTLPGSGFGVLTLLTPDLSAITNSDIWIAALSQILFSLSIGMCIVVAYTAYLPDDVNIPKNVLLVALANSSFEVFTAIGIFGILGFMSTTHGIPINELVTQGTTLAFVAFPQIFNVMGFIGYIIGPLFFIALLFAGITSNISIMEPIILSLRDKFGFERKKAVTICCVVGFIISLLFTTSVGSSLVGVFDTFINQFGVVLNVIIELILITWIYGIDKILPGINKNATFLKIGPKWKIWMKYIIPIIIFIIWIKGISESLITNDTFTNTVQLLLLVALFIVPLILTKIPAKVEDY</sequence>
<evidence type="ECO:0000256" key="4">
    <source>
        <dbReference type="ARBA" id="ARBA00022989"/>
    </source>
</evidence>
<evidence type="ECO:0000256" key="2">
    <source>
        <dbReference type="ARBA" id="ARBA00022448"/>
    </source>
</evidence>
<evidence type="ECO:0000256" key="5">
    <source>
        <dbReference type="ARBA" id="ARBA00023136"/>
    </source>
</evidence>
<name>A0A328Q2E5_9EURY</name>
<dbReference type="PRINTS" id="PR00176">
    <property type="entry name" value="NANEUSMPORT"/>
</dbReference>
<accession>A0A328Q2E5</accession>
<feature type="transmembrane region" description="Helical" evidence="6">
    <location>
        <begin position="223"/>
        <end position="247"/>
    </location>
</feature>
<feature type="transmembrane region" description="Helical" evidence="6">
    <location>
        <begin position="88"/>
        <end position="113"/>
    </location>
</feature>
<dbReference type="CDD" id="cd10334">
    <property type="entry name" value="SLC6sbd_u1"/>
    <property type="match status" value="1"/>
</dbReference>
<dbReference type="Pfam" id="PF00209">
    <property type="entry name" value="SNF"/>
    <property type="match status" value="2"/>
</dbReference>
<feature type="transmembrane region" description="Helical" evidence="6">
    <location>
        <begin position="461"/>
        <end position="481"/>
    </location>
</feature>
<keyword evidence="3 6" id="KW-0812">Transmembrane</keyword>
<organism evidence="7 8">
    <name type="scientific">Methanosphaera stadtmanae</name>
    <dbReference type="NCBI Taxonomy" id="2317"/>
    <lineage>
        <taxon>Archaea</taxon>
        <taxon>Methanobacteriati</taxon>
        <taxon>Methanobacteriota</taxon>
        <taxon>Methanomada group</taxon>
        <taxon>Methanobacteria</taxon>
        <taxon>Methanobacteriales</taxon>
        <taxon>Methanobacteriaceae</taxon>
        <taxon>Methanosphaera</taxon>
    </lineage>
</organism>
<dbReference type="PANTHER" id="PTHR42948:SF1">
    <property type="entry name" value="TRANSPORTER"/>
    <property type="match status" value="1"/>
</dbReference>
<keyword evidence="4 6" id="KW-1133">Transmembrane helix</keyword>
<evidence type="ECO:0000313" key="8">
    <source>
        <dbReference type="Proteomes" id="UP000248557"/>
    </source>
</evidence>
<feature type="transmembrane region" description="Helical" evidence="6">
    <location>
        <begin position="432"/>
        <end position="449"/>
    </location>
</feature>
<dbReference type="Proteomes" id="UP000248557">
    <property type="component" value="Unassembled WGS sequence"/>
</dbReference>
<protein>
    <submittedName>
        <fullName evidence="7">Sodium-dependent transporter</fullName>
    </submittedName>
</protein>
<feature type="transmembrane region" description="Helical" evidence="6">
    <location>
        <begin position="259"/>
        <end position="284"/>
    </location>
</feature>
<dbReference type="InterPro" id="IPR000175">
    <property type="entry name" value="Na/ntran_symport"/>
</dbReference>
<dbReference type="InterPro" id="IPR037272">
    <property type="entry name" value="SNS_sf"/>
</dbReference>
<comment type="caution">
    <text evidence="7">The sequence shown here is derived from an EMBL/GenBank/DDBJ whole genome shotgun (WGS) entry which is preliminary data.</text>
</comment>
<comment type="subcellular location">
    <subcellularLocation>
        <location evidence="1">Membrane</location>
        <topology evidence="1">Multi-pass membrane protein</topology>
    </subcellularLocation>
</comment>
<dbReference type="RefSeq" id="WP_112149458.1">
    <property type="nucleotide sequence ID" value="NZ_JAXJAF010000250.1"/>
</dbReference>
<feature type="transmembrane region" description="Helical" evidence="6">
    <location>
        <begin position="12"/>
        <end position="33"/>
    </location>
</feature>